<dbReference type="EMBL" id="WEIA01000006">
    <property type="protein sequence ID" value="NLR21977.1"/>
    <property type="molecule type" value="Genomic_DNA"/>
</dbReference>
<name>A0A8I2H4W4_9GAMM</name>
<dbReference type="Proteomes" id="UP000646877">
    <property type="component" value="Unassembled WGS sequence"/>
</dbReference>
<sequence>MLLSATCSSSYLILQLRRISLDFT</sequence>
<protein>
    <submittedName>
        <fullName evidence="1">DUF3678 domain-containing protein</fullName>
    </submittedName>
</protein>
<evidence type="ECO:0000313" key="2">
    <source>
        <dbReference type="Proteomes" id="UP000646877"/>
    </source>
</evidence>
<dbReference type="AlphaFoldDB" id="A0A8I2H4W4"/>
<gene>
    <name evidence="1" type="ORF">F9Y85_11720</name>
</gene>
<organism evidence="1 2">
    <name type="scientific">Pseudoalteromonas maricaloris</name>
    <dbReference type="NCBI Taxonomy" id="184924"/>
    <lineage>
        <taxon>Bacteria</taxon>
        <taxon>Pseudomonadati</taxon>
        <taxon>Pseudomonadota</taxon>
        <taxon>Gammaproteobacteria</taxon>
        <taxon>Alteromonadales</taxon>
        <taxon>Pseudoalteromonadaceae</taxon>
        <taxon>Pseudoalteromonas</taxon>
    </lineage>
</organism>
<accession>A0A8I2H4W4</accession>
<comment type="caution">
    <text evidence="1">The sequence shown here is derived from an EMBL/GenBank/DDBJ whole genome shotgun (WGS) entry which is preliminary data.</text>
</comment>
<proteinExistence type="predicted"/>
<evidence type="ECO:0000313" key="1">
    <source>
        <dbReference type="EMBL" id="NLR21977.1"/>
    </source>
</evidence>
<reference evidence="1" key="1">
    <citation type="submission" date="2019-10" db="EMBL/GenBank/DDBJ databases">
        <authorList>
            <person name="Paulsen S."/>
        </authorList>
    </citation>
    <scope>NUCLEOTIDE SEQUENCE</scope>
    <source>
        <strain evidence="1">LMG 19692</strain>
    </source>
</reference>